<sequence>MAEVTNSIALVNHHNHFGYDGIHDPGVMHIFDGSIPLFLNDSSQERFDAIHIGNYKTLLEIITNVKFFVPPEDISVKQHLLFGDNAPSGNSLFHWG</sequence>
<proteinExistence type="predicted"/>
<gene>
    <name evidence="1" type="ORF">A4U43_C04F26190</name>
</gene>
<evidence type="ECO:0000313" key="1">
    <source>
        <dbReference type="EMBL" id="ONK73017.1"/>
    </source>
</evidence>
<dbReference type="Gramene" id="ONK73017">
    <property type="protein sequence ID" value="ONK73017"/>
    <property type="gene ID" value="A4U43_C04F26190"/>
</dbReference>
<dbReference type="Proteomes" id="UP000243459">
    <property type="component" value="Chromosome 4"/>
</dbReference>
<evidence type="ECO:0000313" key="2">
    <source>
        <dbReference type="Proteomes" id="UP000243459"/>
    </source>
</evidence>
<keyword evidence="2" id="KW-1185">Reference proteome</keyword>
<accession>A0A5P1F6I2</accession>
<protein>
    <submittedName>
        <fullName evidence="1">Uncharacterized protein</fullName>
    </submittedName>
</protein>
<reference evidence="2" key="1">
    <citation type="journal article" date="2017" name="Nat. Commun.">
        <title>The asparagus genome sheds light on the origin and evolution of a young Y chromosome.</title>
        <authorList>
            <person name="Harkess A."/>
            <person name="Zhou J."/>
            <person name="Xu C."/>
            <person name="Bowers J.E."/>
            <person name="Van der Hulst R."/>
            <person name="Ayyampalayam S."/>
            <person name="Mercati F."/>
            <person name="Riccardi P."/>
            <person name="McKain M.R."/>
            <person name="Kakrana A."/>
            <person name="Tang H."/>
            <person name="Ray J."/>
            <person name="Groenendijk J."/>
            <person name="Arikit S."/>
            <person name="Mathioni S.M."/>
            <person name="Nakano M."/>
            <person name="Shan H."/>
            <person name="Telgmann-Rauber A."/>
            <person name="Kanno A."/>
            <person name="Yue Z."/>
            <person name="Chen H."/>
            <person name="Li W."/>
            <person name="Chen Y."/>
            <person name="Xu X."/>
            <person name="Zhang Y."/>
            <person name="Luo S."/>
            <person name="Chen H."/>
            <person name="Gao J."/>
            <person name="Mao Z."/>
            <person name="Pires J.C."/>
            <person name="Luo M."/>
            <person name="Kudrna D."/>
            <person name="Wing R.A."/>
            <person name="Meyers B.C."/>
            <person name="Yi K."/>
            <person name="Kong H."/>
            <person name="Lavrijsen P."/>
            <person name="Sunseri F."/>
            <person name="Falavigna A."/>
            <person name="Ye Y."/>
            <person name="Leebens-Mack J.H."/>
            <person name="Chen G."/>
        </authorList>
    </citation>
    <scope>NUCLEOTIDE SEQUENCE [LARGE SCALE GENOMIC DNA]</scope>
    <source>
        <strain evidence="2">cv. DH0086</strain>
    </source>
</reference>
<organism evidence="1 2">
    <name type="scientific">Asparagus officinalis</name>
    <name type="common">Garden asparagus</name>
    <dbReference type="NCBI Taxonomy" id="4686"/>
    <lineage>
        <taxon>Eukaryota</taxon>
        <taxon>Viridiplantae</taxon>
        <taxon>Streptophyta</taxon>
        <taxon>Embryophyta</taxon>
        <taxon>Tracheophyta</taxon>
        <taxon>Spermatophyta</taxon>
        <taxon>Magnoliopsida</taxon>
        <taxon>Liliopsida</taxon>
        <taxon>Asparagales</taxon>
        <taxon>Asparagaceae</taxon>
        <taxon>Asparagoideae</taxon>
        <taxon>Asparagus</taxon>
    </lineage>
</organism>
<dbReference type="AlphaFoldDB" id="A0A5P1F6I2"/>
<name>A0A5P1F6I2_ASPOF</name>
<dbReference type="EMBL" id="CM007384">
    <property type="protein sequence ID" value="ONK73017.1"/>
    <property type="molecule type" value="Genomic_DNA"/>
</dbReference>